<dbReference type="EMBL" id="JAIWYP010000001">
    <property type="protein sequence ID" value="KAH3889928.1"/>
    <property type="molecule type" value="Genomic_DNA"/>
</dbReference>
<organism evidence="1 2">
    <name type="scientific">Dreissena polymorpha</name>
    <name type="common">Zebra mussel</name>
    <name type="synonym">Mytilus polymorpha</name>
    <dbReference type="NCBI Taxonomy" id="45954"/>
    <lineage>
        <taxon>Eukaryota</taxon>
        <taxon>Metazoa</taxon>
        <taxon>Spiralia</taxon>
        <taxon>Lophotrochozoa</taxon>
        <taxon>Mollusca</taxon>
        <taxon>Bivalvia</taxon>
        <taxon>Autobranchia</taxon>
        <taxon>Heteroconchia</taxon>
        <taxon>Euheterodonta</taxon>
        <taxon>Imparidentia</taxon>
        <taxon>Neoheterodontei</taxon>
        <taxon>Myida</taxon>
        <taxon>Dreissenoidea</taxon>
        <taxon>Dreissenidae</taxon>
        <taxon>Dreissena</taxon>
    </lineage>
</organism>
<dbReference type="Proteomes" id="UP000828390">
    <property type="component" value="Unassembled WGS sequence"/>
</dbReference>
<protein>
    <submittedName>
        <fullName evidence="1">Uncharacterized protein</fullName>
    </submittedName>
</protein>
<proteinExistence type="predicted"/>
<evidence type="ECO:0000313" key="2">
    <source>
        <dbReference type="Proteomes" id="UP000828390"/>
    </source>
</evidence>
<keyword evidence="2" id="KW-1185">Reference proteome</keyword>
<dbReference type="AlphaFoldDB" id="A0A9D4N8L2"/>
<evidence type="ECO:0000313" key="1">
    <source>
        <dbReference type="EMBL" id="KAH3889928.1"/>
    </source>
</evidence>
<reference evidence="1" key="1">
    <citation type="journal article" date="2019" name="bioRxiv">
        <title>The Genome of the Zebra Mussel, Dreissena polymorpha: A Resource for Invasive Species Research.</title>
        <authorList>
            <person name="McCartney M.A."/>
            <person name="Auch B."/>
            <person name="Kono T."/>
            <person name="Mallez S."/>
            <person name="Zhang Y."/>
            <person name="Obille A."/>
            <person name="Becker A."/>
            <person name="Abrahante J.E."/>
            <person name="Garbe J."/>
            <person name="Badalamenti J.P."/>
            <person name="Herman A."/>
            <person name="Mangelson H."/>
            <person name="Liachko I."/>
            <person name="Sullivan S."/>
            <person name="Sone E.D."/>
            <person name="Koren S."/>
            <person name="Silverstein K.A.T."/>
            <person name="Beckman K.B."/>
            <person name="Gohl D.M."/>
        </authorList>
    </citation>
    <scope>NUCLEOTIDE SEQUENCE</scope>
    <source>
        <strain evidence="1">Duluth1</strain>
        <tissue evidence="1">Whole animal</tissue>
    </source>
</reference>
<name>A0A9D4N8L2_DREPO</name>
<comment type="caution">
    <text evidence="1">The sequence shown here is derived from an EMBL/GenBank/DDBJ whole genome shotgun (WGS) entry which is preliminary data.</text>
</comment>
<sequence>MVFAPSQTIWDSPEGALTVWRLLAPSGSLLQLPRPLWHRRRLYRSLLRVPRWSGRFSGSVADCLGVSCR</sequence>
<accession>A0A9D4N8L2</accession>
<reference evidence="1" key="2">
    <citation type="submission" date="2020-11" db="EMBL/GenBank/DDBJ databases">
        <authorList>
            <person name="McCartney M.A."/>
            <person name="Auch B."/>
            <person name="Kono T."/>
            <person name="Mallez S."/>
            <person name="Becker A."/>
            <person name="Gohl D.M."/>
            <person name="Silverstein K.A.T."/>
            <person name="Koren S."/>
            <person name="Bechman K.B."/>
            <person name="Herman A."/>
            <person name="Abrahante J.E."/>
            <person name="Garbe J."/>
        </authorList>
    </citation>
    <scope>NUCLEOTIDE SEQUENCE</scope>
    <source>
        <strain evidence="1">Duluth1</strain>
        <tissue evidence="1">Whole animal</tissue>
    </source>
</reference>
<gene>
    <name evidence="1" type="ORF">DPMN_013995</name>
</gene>